<feature type="signal peptide" evidence="1">
    <location>
        <begin position="1"/>
        <end position="21"/>
    </location>
</feature>
<sequence>MRKILGLLIFIFLLFSGNCFAMQFSQPVKIGTIGIFHPPLWHSLSFKDPQGINFDNATKVFISPSWECLARFGNDEDALYVHYYRKKDKTKFYLGSENLKNTVSINGLNFTLFKINTDEGLTLYPLYTPYKIIRTRNPPEGYTIIGRKSNGIFINYIDTNEVTEKYFPPDVTVRYNNLSTQGNTLIMKYNCVDEKHSAFKREMGEIHFKWNDKAQWFDVKRISNDTGR</sequence>
<dbReference type="RefSeq" id="WP_027890738.1">
    <property type="nucleotide sequence ID" value="NZ_LT906446.1"/>
</dbReference>
<evidence type="ECO:0000313" key="2">
    <source>
        <dbReference type="EMBL" id="SNU98203.1"/>
    </source>
</evidence>
<gene>
    <name evidence="2" type="ORF">SAMEA4364220_00888</name>
</gene>
<reference evidence="2 3" key="1">
    <citation type="submission" date="2017-06" db="EMBL/GenBank/DDBJ databases">
        <authorList>
            <consortium name="Pathogen Informatics"/>
        </authorList>
    </citation>
    <scope>NUCLEOTIDE SEQUENCE [LARGE SCALE GENOMIC DNA]</scope>
    <source>
        <strain evidence="2 3">NCTC10570</strain>
    </source>
</reference>
<keyword evidence="3" id="KW-1185">Reference proteome</keyword>
<protein>
    <submittedName>
        <fullName evidence="2">Uncharacterized protein</fullName>
    </submittedName>
</protein>
<evidence type="ECO:0000256" key="1">
    <source>
        <dbReference type="SAM" id="SignalP"/>
    </source>
</evidence>
<dbReference type="AlphaFoldDB" id="A0A239TNN0"/>
<name>A0A239TNN0_9FIRM</name>
<accession>A0A239TNN0</accession>
<dbReference type="EMBL" id="LT906446">
    <property type="protein sequence ID" value="SNU98203.1"/>
    <property type="molecule type" value="Genomic_DNA"/>
</dbReference>
<organism evidence="2 3">
    <name type="scientific">Megamonas hypermegale</name>
    <dbReference type="NCBI Taxonomy" id="158847"/>
    <lineage>
        <taxon>Bacteria</taxon>
        <taxon>Bacillati</taxon>
        <taxon>Bacillota</taxon>
        <taxon>Negativicutes</taxon>
        <taxon>Selenomonadales</taxon>
        <taxon>Selenomonadaceae</taxon>
        <taxon>Megamonas</taxon>
    </lineage>
</organism>
<keyword evidence="1" id="KW-0732">Signal</keyword>
<evidence type="ECO:0000313" key="3">
    <source>
        <dbReference type="Proteomes" id="UP000215383"/>
    </source>
</evidence>
<dbReference type="Proteomes" id="UP000215383">
    <property type="component" value="Chromosome 1"/>
</dbReference>
<dbReference type="eggNOG" id="ENOG502ZQJW">
    <property type="taxonomic scope" value="Bacteria"/>
</dbReference>
<dbReference type="GeneID" id="78506907"/>
<proteinExistence type="predicted"/>
<feature type="chain" id="PRO_5039341241" evidence="1">
    <location>
        <begin position="22"/>
        <end position="228"/>
    </location>
</feature>